<dbReference type="Proteomes" id="UP000283834">
    <property type="component" value="Unassembled WGS sequence"/>
</dbReference>
<reference evidence="4 5" key="1">
    <citation type="submission" date="2018-08" db="EMBL/GenBank/DDBJ databases">
        <title>A genome reference for cultivated species of the human gut microbiota.</title>
        <authorList>
            <person name="Zou Y."/>
            <person name="Xue W."/>
            <person name="Luo G."/>
        </authorList>
    </citation>
    <scope>NUCLEOTIDE SEQUENCE [LARGE SCALE GENOMIC DNA]</scope>
    <source>
        <strain evidence="2 4">AF19-16AC</strain>
        <strain evidence="3 5">AM32-6</strain>
    </source>
</reference>
<organism evidence="3 5">
    <name type="scientific">Mediterraneibacter gnavus</name>
    <name type="common">Ruminococcus gnavus</name>
    <dbReference type="NCBI Taxonomy" id="33038"/>
    <lineage>
        <taxon>Bacteria</taxon>
        <taxon>Bacillati</taxon>
        <taxon>Bacillota</taxon>
        <taxon>Clostridia</taxon>
        <taxon>Lachnospirales</taxon>
        <taxon>Lachnospiraceae</taxon>
        <taxon>Mediterraneibacter</taxon>
    </lineage>
</organism>
<feature type="transmembrane region" description="Helical" evidence="1">
    <location>
        <begin position="6"/>
        <end position="30"/>
    </location>
</feature>
<keyword evidence="1" id="KW-0812">Transmembrane</keyword>
<evidence type="ECO:0000313" key="4">
    <source>
        <dbReference type="Proteomes" id="UP000283834"/>
    </source>
</evidence>
<feature type="transmembrane region" description="Helical" evidence="1">
    <location>
        <begin position="42"/>
        <end position="61"/>
    </location>
</feature>
<accession>A0A414D3K1</accession>
<gene>
    <name evidence="3" type="ORF">DW812_14675</name>
    <name evidence="2" type="ORF">DWX36_13100</name>
</gene>
<protein>
    <submittedName>
        <fullName evidence="3">Uncharacterized protein</fullName>
    </submittedName>
</protein>
<evidence type="ECO:0000313" key="5">
    <source>
        <dbReference type="Proteomes" id="UP000284472"/>
    </source>
</evidence>
<evidence type="ECO:0000256" key="1">
    <source>
        <dbReference type="SAM" id="Phobius"/>
    </source>
</evidence>
<keyword evidence="1" id="KW-1133">Transmembrane helix</keyword>
<name>A0A414D3K1_MEDGN</name>
<keyword evidence="1" id="KW-0472">Membrane</keyword>
<dbReference type="EMBL" id="QRWQ01000014">
    <property type="protein sequence ID" value="RGT37014.1"/>
    <property type="molecule type" value="Genomic_DNA"/>
</dbReference>
<dbReference type="RefSeq" id="WP_012744451.1">
    <property type="nucleotide sequence ID" value="NZ_QRWQ01000014.1"/>
</dbReference>
<dbReference type="AlphaFoldDB" id="A0A414D3K1"/>
<evidence type="ECO:0000313" key="2">
    <source>
        <dbReference type="EMBL" id="RGT37014.1"/>
    </source>
</evidence>
<dbReference type="GeneID" id="41356734"/>
<proteinExistence type="predicted"/>
<sequence>MVAGLLKLVFILCTIAVVGLSVVDTLWFNAMPESNRYKNVQAFNVVTLWIVAIVLIIKLVTM</sequence>
<evidence type="ECO:0000313" key="3">
    <source>
        <dbReference type="EMBL" id="RHD03131.1"/>
    </source>
</evidence>
<dbReference type="EMBL" id="QSIR01000028">
    <property type="protein sequence ID" value="RHD03131.1"/>
    <property type="molecule type" value="Genomic_DNA"/>
</dbReference>
<comment type="caution">
    <text evidence="3">The sequence shown here is derived from an EMBL/GenBank/DDBJ whole genome shotgun (WGS) entry which is preliminary data.</text>
</comment>
<dbReference type="Proteomes" id="UP000284472">
    <property type="component" value="Unassembled WGS sequence"/>
</dbReference>